<feature type="region of interest" description="Disordered" evidence="12">
    <location>
        <begin position="125"/>
        <end position="154"/>
    </location>
</feature>
<evidence type="ECO:0000256" key="4">
    <source>
        <dbReference type="ARBA" id="ARBA00022448"/>
    </source>
</evidence>
<comment type="similarity">
    <text evidence="2">Belongs to the TIM54 family.</text>
</comment>
<protein>
    <recommendedName>
        <fullName evidence="3">Mitochondrial import inner membrane translocase subunit TIM54</fullName>
    </recommendedName>
</protein>
<reference evidence="13 14" key="1">
    <citation type="submission" date="2020-12" db="EMBL/GenBank/DDBJ databases">
        <title>Metabolic potential, ecology and presence of endohyphal bacteria is reflected in genomic diversity of Mucoromycotina.</title>
        <authorList>
            <person name="Muszewska A."/>
            <person name="Okrasinska A."/>
            <person name="Steczkiewicz K."/>
            <person name="Drgas O."/>
            <person name="Orlowska M."/>
            <person name="Perlinska-Lenart U."/>
            <person name="Aleksandrzak-Piekarczyk T."/>
            <person name="Szatraj K."/>
            <person name="Zielenkiewicz U."/>
            <person name="Pilsyk S."/>
            <person name="Malc E."/>
            <person name="Mieczkowski P."/>
            <person name="Kruszewska J.S."/>
            <person name="Biernat P."/>
            <person name="Pawlowska J."/>
        </authorList>
    </citation>
    <scope>NUCLEOTIDE SEQUENCE [LARGE SCALE GENOMIC DNA]</scope>
    <source>
        <strain evidence="13 14">CBS 142.35</strain>
    </source>
</reference>
<feature type="region of interest" description="Disordered" evidence="12">
    <location>
        <begin position="194"/>
        <end position="240"/>
    </location>
</feature>
<evidence type="ECO:0000256" key="3">
    <source>
        <dbReference type="ARBA" id="ARBA00020796"/>
    </source>
</evidence>
<keyword evidence="4" id="KW-0813">Transport</keyword>
<evidence type="ECO:0000256" key="12">
    <source>
        <dbReference type="SAM" id="MobiDB-lite"/>
    </source>
</evidence>
<sequence length="385" mass="43659">MSKLPFGLKAPSKGTVIFCSVLGTISGTIYASTEFVKNARKAHCDKVSFLADRPCGVHEMPRKVCVYLMPPPGDTIEKSRAWFREYVKPILVAGAVDYDVMEGANKGAVESSVCNEIKRLRREEATAHTTLDSSSTNVNDSVLNQEDPHKSNPFAPLVQDVQKKIQEQKHYDGIIAIGRLAWGEVLSGVAKGCHADPFEQPPKVVEEKKQEEEKLEQEENKEQSSEEEEQQQQQQPAVEENNLTFDEQPKEEEQAIMTDLADSTTTIEKDQQQQKDHFSIPTHLSPVIYIPHENIIGWTNIPYRLYRWITDYTRVEWIGQYAVDTVLNEKRPLQIEDLDMGESEKKYWIGEEAESAVKEDVPITLEDKVRTSLSTYTNNNSSQNN</sequence>
<dbReference type="AlphaFoldDB" id="A0A8H7VHX1"/>
<keyword evidence="7" id="KW-0653">Protein transport</keyword>
<evidence type="ECO:0000256" key="8">
    <source>
        <dbReference type="ARBA" id="ARBA00022989"/>
    </source>
</evidence>
<keyword evidence="9" id="KW-0811">Translocation</keyword>
<dbReference type="Proteomes" id="UP000646827">
    <property type="component" value="Unassembled WGS sequence"/>
</dbReference>
<feature type="compositionally biased region" description="Low complexity" evidence="12">
    <location>
        <begin position="231"/>
        <end position="240"/>
    </location>
</feature>
<dbReference type="Pfam" id="PF11711">
    <property type="entry name" value="Tim54"/>
    <property type="match status" value="1"/>
</dbReference>
<evidence type="ECO:0000256" key="2">
    <source>
        <dbReference type="ARBA" id="ARBA00006355"/>
    </source>
</evidence>
<keyword evidence="5" id="KW-0812">Transmembrane</keyword>
<organism evidence="13 14">
    <name type="scientific">Circinella minor</name>
    <dbReference type="NCBI Taxonomy" id="1195481"/>
    <lineage>
        <taxon>Eukaryota</taxon>
        <taxon>Fungi</taxon>
        <taxon>Fungi incertae sedis</taxon>
        <taxon>Mucoromycota</taxon>
        <taxon>Mucoromycotina</taxon>
        <taxon>Mucoromycetes</taxon>
        <taxon>Mucorales</taxon>
        <taxon>Lichtheimiaceae</taxon>
        <taxon>Circinella</taxon>
    </lineage>
</organism>
<dbReference type="GO" id="GO:0015031">
    <property type="term" value="P:protein transport"/>
    <property type="evidence" value="ECO:0007669"/>
    <property type="project" value="UniProtKB-KW"/>
</dbReference>
<keyword evidence="11" id="KW-0472">Membrane</keyword>
<keyword evidence="10" id="KW-0496">Mitochondrion</keyword>
<accession>A0A8H7VHX1</accession>
<dbReference type="GO" id="GO:0005743">
    <property type="term" value="C:mitochondrial inner membrane"/>
    <property type="evidence" value="ECO:0007669"/>
    <property type="project" value="UniProtKB-SubCell"/>
</dbReference>
<dbReference type="OrthoDB" id="5598305at2759"/>
<keyword evidence="14" id="KW-1185">Reference proteome</keyword>
<evidence type="ECO:0000256" key="6">
    <source>
        <dbReference type="ARBA" id="ARBA00022792"/>
    </source>
</evidence>
<keyword evidence="6" id="KW-0999">Mitochondrion inner membrane</keyword>
<feature type="compositionally biased region" description="Basic and acidic residues" evidence="12">
    <location>
        <begin position="204"/>
        <end position="224"/>
    </location>
</feature>
<feature type="compositionally biased region" description="Polar residues" evidence="12">
    <location>
        <begin position="127"/>
        <end position="144"/>
    </location>
</feature>
<comment type="caution">
    <text evidence="13">The sequence shown here is derived from an EMBL/GenBank/DDBJ whole genome shotgun (WGS) entry which is preliminary data.</text>
</comment>
<evidence type="ECO:0000256" key="1">
    <source>
        <dbReference type="ARBA" id="ARBA00004434"/>
    </source>
</evidence>
<evidence type="ECO:0000313" key="13">
    <source>
        <dbReference type="EMBL" id="KAG2223566.1"/>
    </source>
</evidence>
<evidence type="ECO:0000313" key="14">
    <source>
        <dbReference type="Proteomes" id="UP000646827"/>
    </source>
</evidence>
<evidence type="ECO:0000256" key="10">
    <source>
        <dbReference type="ARBA" id="ARBA00023128"/>
    </source>
</evidence>
<name>A0A8H7VHX1_9FUNG</name>
<evidence type="ECO:0000256" key="11">
    <source>
        <dbReference type="ARBA" id="ARBA00023136"/>
    </source>
</evidence>
<proteinExistence type="inferred from homology"/>
<evidence type="ECO:0000256" key="9">
    <source>
        <dbReference type="ARBA" id="ARBA00023010"/>
    </source>
</evidence>
<dbReference type="EMBL" id="JAEPRB010000058">
    <property type="protein sequence ID" value="KAG2223566.1"/>
    <property type="molecule type" value="Genomic_DNA"/>
</dbReference>
<evidence type="ECO:0000256" key="7">
    <source>
        <dbReference type="ARBA" id="ARBA00022927"/>
    </source>
</evidence>
<dbReference type="InterPro" id="IPR021056">
    <property type="entry name" value="Mt_import_IM_translocase_Tim54"/>
</dbReference>
<comment type="subcellular location">
    <subcellularLocation>
        <location evidence="1">Mitochondrion inner membrane</location>
        <topology evidence="1">Single-pass membrane protein</topology>
    </subcellularLocation>
</comment>
<evidence type="ECO:0000256" key="5">
    <source>
        <dbReference type="ARBA" id="ARBA00022692"/>
    </source>
</evidence>
<gene>
    <name evidence="13" type="ORF">INT45_001648</name>
</gene>
<keyword evidence="8" id="KW-1133">Transmembrane helix</keyword>